<sequence length="98" mass="11097">MKQSKRNCFSHQQGRLGGRLFVILPEAHDSFSQRGHWPASNLCVVPGTTHMMRKDHVPILMKECVMRHRLLLRSLFCIAGLASRIVTMSSPVSRRISG</sequence>
<evidence type="ECO:0000256" key="1">
    <source>
        <dbReference type="SAM" id="Phobius"/>
    </source>
</evidence>
<dbReference type="Proteomes" id="UP000271162">
    <property type="component" value="Unassembled WGS sequence"/>
</dbReference>
<reference evidence="2 3" key="2">
    <citation type="submission" date="2018-11" db="EMBL/GenBank/DDBJ databases">
        <authorList>
            <consortium name="Pathogen Informatics"/>
        </authorList>
    </citation>
    <scope>NUCLEOTIDE SEQUENCE [LARGE SCALE GENOMIC DNA]</scope>
</reference>
<gene>
    <name evidence="2" type="ORF">NBR_LOCUS13324</name>
</gene>
<evidence type="ECO:0000313" key="2">
    <source>
        <dbReference type="EMBL" id="VDL76913.1"/>
    </source>
</evidence>
<keyword evidence="1" id="KW-1133">Transmembrane helix</keyword>
<keyword evidence="1" id="KW-0812">Transmembrane</keyword>
<reference evidence="4" key="1">
    <citation type="submission" date="2017-02" db="UniProtKB">
        <authorList>
            <consortium name="WormBaseParasite"/>
        </authorList>
    </citation>
    <scope>IDENTIFICATION</scope>
</reference>
<proteinExistence type="predicted"/>
<feature type="transmembrane region" description="Helical" evidence="1">
    <location>
        <begin position="70"/>
        <end position="87"/>
    </location>
</feature>
<keyword evidence="1" id="KW-0472">Membrane</keyword>
<evidence type="ECO:0000313" key="3">
    <source>
        <dbReference type="Proteomes" id="UP000271162"/>
    </source>
</evidence>
<keyword evidence="3" id="KW-1185">Reference proteome</keyword>
<accession>A0A0N4YAB8</accession>
<organism evidence="4">
    <name type="scientific">Nippostrongylus brasiliensis</name>
    <name type="common">Rat hookworm</name>
    <dbReference type="NCBI Taxonomy" id="27835"/>
    <lineage>
        <taxon>Eukaryota</taxon>
        <taxon>Metazoa</taxon>
        <taxon>Ecdysozoa</taxon>
        <taxon>Nematoda</taxon>
        <taxon>Chromadorea</taxon>
        <taxon>Rhabditida</taxon>
        <taxon>Rhabditina</taxon>
        <taxon>Rhabditomorpha</taxon>
        <taxon>Strongyloidea</taxon>
        <taxon>Heligmosomidae</taxon>
        <taxon>Nippostrongylus</taxon>
    </lineage>
</organism>
<name>A0A0N4YAB8_NIPBR</name>
<protein>
    <submittedName>
        <fullName evidence="2 4">Uncharacterized protein</fullName>
    </submittedName>
</protein>
<dbReference type="EMBL" id="UYSL01021006">
    <property type="protein sequence ID" value="VDL76913.1"/>
    <property type="molecule type" value="Genomic_DNA"/>
</dbReference>
<dbReference type="AlphaFoldDB" id="A0A0N4YAB8"/>
<dbReference type="WBParaSite" id="NBR_0001332301-mRNA-1">
    <property type="protein sequence ID" value="NBR_0001332301-mRNA-1"/>
    <property type="gene ID" value="NBR_0001332301"/>
</dbReference>
<evidence type="ECO:0000313" key="4">
    <source>
        <dbReference type="WBParaSite" id="NBR_0001332301-mRNA-1"/>
    </source>
</evidence>